<dbReference type="EMBL" id="JBHSAY010000020">
    <property type="protein sequence ID" value="MFC4135113.1"/>
    <property type="molecule type" value="Genomic_DNA"/>
</dbReference>
<dbReference type="Proteomes" id="UP001595816">
    <property type="component" value="Unassembled WGS sequence"/>
</dbReference>
<name>A0ABV8LXI8_9ACTN</name>
<evidence type="ECO:0000313" key="1">
    <source>
        <dbReference type="EMBL" id="MFC4135113.1"/>
    </source>
</evidence>
<accession>A0ABV8LXI8</accession>
<protein>
    <submittedName>
        <fullName evidence="1">Uncharacterized protein</fullName>
    </submittedName>
</protein>
<organism evidence="1 2">
    <name type="scientific">Hamadaea flava</name>
    <dbReference type="NCBI Taxonomy" id="1742688"/>
    <lineage>
        <taxon>Bacteria</taxon>
        <taxon>Bacillati</taxon>
        <taxon>Actinomycetota</taxon>
        <taxon>Actinomycetes</taxon>
        <taxon>Micromonosporales</taxon>
        <taxon>Micromonosporaceae</taxon>
        <taxon>Hamadaea</taxon>
    </lineage>
</organism>
<evidence type="ECO:0000313" key="2">
    <source>
        <dbReference type="Proteomes" id="UP001595816"/>
    </source>
</evidence>
<comment type="caution">
    <text evidence="1">The sequence shown here is derived from an EMBL/GenBank/DDBJ whole genome shotgun (WGS) entry which is preliminary data.</text>
</comment>
<gene>
    <name evidence="1" type="ORF">ACFOZ4_31260</name>
</gene>
<proteinExistence type="predicted"/>
<reference evidence="2" key="1">
    <citation type="journal article" date="2019" name="Int. J. Syst. Evol. Microbiol.">
        <title>The Global Catalogue of Microorganisms (GCM) 10K type strain sequencing project: providing services to taxonomists for standard genome sequencing and annotation.</title>
        <authorList>
            <consortium name="The Broad Institute Genomics Platform"/>
            <consortium name="The Broad Institute Genome Sequencing Center for Infectious Disease"/>
            <person name="Wu L."/>
            <person name="Ma J."/>
        </authorList>
    </citation>
    <scope>NUCLEOTIDE SEQUENCE [LARGE SCALE GENOMIC DNA]</scope>
    <source>
        <strain evidence="2">CGMCC 4.7289</strain>
    </source>
</reference>
<sequence length="151" mass="15985">MTSSTVVETVLFSALDGRLRFRTRRADLPHGAHPDALARSLTGLAAGLLHSTSWRFEGGRVILTYAALPDPDPVHTLPLDPSRPLPYAADPLAPASAVVDLADVAAHACRHLAYLRQTDPVVALAALDDPQLWDLVADSTPAMGGLLVQPA</sequence>
<keyword evidence="2" id="KW-1185">Reference proteome</keyword>
<dbReference type="RefSeq" id="WP_253762992.1">
    <property type="nucleotide sequence ID" value="NZ_JAMZDZ010000001.1"/>
</dbReference>